<evidence type="ECO:0000313" key="3">
    <source>
        <dbReference type="Proteomes" id="UP001152795"/>
    </source>
</evidence>
<feature type="region of interest" description="Disordered" evidence="1">
    <location>
        <begin position="101"/>
        <end position="124"/>
    </location>
</feature>
<keyword evidence="3" id="KW-1185">Reference proteome</keyword>
<feature type="compositionally biased region" description="Acidic residues" evidence="1">
    <location>
        <begin position="103"/>
        <end position="113"/>
    </location>
</feature>
<evidence type="ECO:0000313" key="2">
    <source>
        <dbReference type="EMBL" id="CAB3986000.1"/>
    </source>
</evidence>
<organism evidence="2 3">
    <name type="scientific">Paramuricea clavata</name>
    <name type="common">Red gorgonian</name>
    <name type="synonym">Violescent sea-whip</name>
    <dbReference type="NCBI Taxonomy" id="317549"/>
    <lineage>
        <taxon>Eukaryota</taxon>
        <taxon>Metazoa</taxon>
        <taxon>Cnidaria</taxon>
        <taxon>Anthozoa</taxon>
        <taxon>Octocorallia</taxon>
        <taxon>Malacalcyonacea</taxon>
        <taxon>Plexauridae</taxon>
        <taxon>Paramuricea</taxon>
    </lineage>
</organism>
<sequence length="236" mass="27076">MGERRKENQRNGEIYKRVLVELKQRGSARGEEIPFDNIQVRTKFKKVVSECKHVALTINTASGIERFIEGKGYGKWFNDLFPIVKTRDACRPELAVEPSCSEESFEISGEDETSTSSASEKKEKLVINKRGRKKKKQDVVNETLSLIKSAIENDSTKELLSYLKDESEKAREHELKMMQMLTHSSSSNQPQQPHNMQYPGYIHDGSTPVWQYNNQTLQSPNQESGWPSSFFRPPFS</sequence>
<proteinExistence type="predicted"/>
<protein>
    <submittedName>
        <fullName evidence="2">Uncharacterized protein</fullName>
    </submittedName>
</protein>
<dbReference type="AlphaFoldDB" id="A0A6S7GML5"/>
<name>A0A6S7GML5_PARCT</name>
<dbReference type="OrthoDB" id="5953220at2759"/>
<evidence type="ECO:0000256" key="1">
    <source>
        <dbReference type="SAM" id="MobiDB-lite"/>
    </source>
</evidence>
<dbReference type="EMBL" id="CACRXK020000951">
    <property type="protein sequence ID" value="CAB3986000.1"/>
    <property type="molecule type" value="Genomic_DNA"/>
</dbReference>
<feature type="compositionally biased region" description="Polar residues" evidence="1">
    <location>
        <begin position="208"/>
        <end position="227"/>
    </location>
</feature>
<reference evidence="2" key="1">
    <citation type="submission" date="2020-04" db="EMBL/GenBank/DDBJ databases">
        <authorList>
            <person name="Alioto T."/>
            <person name="Alioto T."/>
            <person name="Gomez Garrido J."/>
        </authorList>
    </citation>
    <scope>NUCLEOTIDE SEQUENCE</scope>
    <source>
        <strain evidence="2">A484AB</strain>
    </source>
</reference>
<accession>A0A6S7GML5</accession>
<feature type="region of interest" description="Disordered" evidence="1">
    <location>
        <begin position="205"/>
        <end position="236"/>
    </location>
</feature>
<gene>
    <name evidence="2" type="ORF">PACLA_8A031967</name>
</gene>
<dbReference type="Proteomes" id="UP001152795">
    <property type="component" value="Unassembled WGS sequence"/>
</dbReference>
<comment type="caution">
    <text evidence="2">The sequence shown here is derived from an EMBL/GenBank/DDBJ whole genome shotgun (WGS) entry which is preliminary data.</text>
</comment>